<keyword evidence="3" id="KW-1185">Reference proteome</keyword>
<organism evidence="2 3">
    <name type="scientific">Reticulomyxa filosa</name>
    <dbReference type="NCBI Taxonomy" id="46433"/>
    <lineage>
        <taxon>Eukaryota</taxon>
        <taxon>Sar</taxon>
        <taxon>Rhizaria</taxon>
        <taxon>Retaria</taxon>
        <taxon>Foraminifera</taxon>
        <taxon>Monothalamids</taxon>
        <taxon>Reticulomyxidae</taxon>
        <taxon>Reticulomyxa</taxon>
    </lineage>
</organism>
<protein>
    <submittedName>
        <fullName evidence="2">Uncharacterized protein</fullName>
    </submittedName>
</protein>
<dbReference type="PANTHER" id="PTHR18640:SF5">
    <property type="entry name" value="SODIUM_BILE ACID COTRANSPORTER 7"/>
    <property type="match status" value="1"/>
</dbReference>
<dbReference type="PANTHER" id="PTHR18640">
    <property type="entry name" value="SOLUTE CARRIER FAMILY 10 MEMBER 7"/>
    <property type="match status" value="1"/>
</dbReference>
<feature type="transmembrane region" description="Helical" evidence="1">
    <location>
        <begin position="122"/>
        <end position="145"/>
    </location>
</feature>
<dbReference type="GO" id="GO:0005886">
    <property type="term" value="C:plasma membrane"/>
    <property type="evidence" value="ECO:0007669"/>
    <property type="project" value="TreeGrafter"/>
</dbReference>
<dbReference type="Gene3D" id="1.20.1530.20">
    <property type="match status" value="1"/>
</dbReference>
<feature type="transmembrane region" description="Helical" evidence="1">
    <location>
        <begin position="271"/>
        <end position="289"/>
    </location>
</feature>
<accession>X6M2V1</accession>
<dbReference type="InterPro" id="IPR038770">
    <property type="entry name" value="Na+/solute_symporter_sf"/>
</dbReference>
<evidence type="ECO:0000313" key="3">
    <source>
        <dbReference type="Proteomes" id="UP000023152"/>
    </source>
</evidence>
<dbReference type="EMBL" id="ASPP01025742">
    <property type="protein sequence ID" value="ETO07782.1"/>
    <property type="molecule type" value="Genomic_DNA"/>
</dbReference>
<dbReference type="OrthoDB" id="188035at2759"/>
<gene>
    <name evidence="2" type="ORF">RFI_29608</name>
</gene>
<proteinExistence type="predicted"/>
<keyword evidence="1" id="KW-0812">Transmembrane</keyword>
<feature type="transmembrane region" description="Helical" evidence="1">
    <location>
        <begin position="180"/>
        <end position="200"/>
    </location>
</feature>
<feature type="transmembrane region" description="Helical" evidence="1">
    <location>
        <begin position="56"/>
        <end position="74"/>
    </location>
</feature>
<keyword evidence="1" id="KW-0472">Membrane</keyword>
<dbReference type="InterPro" id="IPR016833">
    <property type="entry name" value="Put_Na-Bile_cotransptr"/>
</dbReference>
<sequence length="521" mass="58243">MPDSVSNVERKDICQVIWSTTKSILFNHLLLIGLVLVVILGATVPSIGHKGGPLKPEITTSWLCVIVIFFNSGLNVKTQELAHAALYWRLNIFVHFFVFVWYPAIGFALVSILKATTTISVAMLNGLLVTTCLPTTISSAVVLTMNCGGNEAAAIINTALTNVIVLKKKKRGIETKTKKNVGIMVTPGLVLLLLGGGSGIDIKEVLFLLMMRVLIPFVIGQLVRSLYCPLCRRKADTYNTCLKWQLQKKNSATTIFHMDKFIGKFKSQSKVLNEVLLLLIVLTAISELFYSGVDASFSDIAITFCLVTILHILTLAIVWFVFPSISLFLFIVACLIYMYTLDAYLTSFYRGISSISQCQKKDNLQDPTAMTSNSQDNKQFWIQTCLFIYLFVSNEWFVHLRTSWSQFTFGDRAAMLFCSSQKTIAFGVPMISTLYQNKTDLGIYLVPLLLFHPMQKKIQNAQIQANILPLKEYSIEMSAPNSDSSQERLQIGKNDGYEKGSKKINGHLFSMHSHHNNVPNN</sequence>
<reference evidence="2 3" key="1">
    <citation type="journal article" date="2013" name="Curr. Biol.">
        <title>The Genome of the Foraminiferan Reticulomyxa filosa.</title>
        <authorList>
            <person name="Glockner G."/>
            <person name="Hulsmann N."/>
            <person name="Schleicher M."/>
            <person name="Noegel A.A."/>
            <person name="Eichinger L."/>
            <person name="Gallinger C."/>
            <person name="Pawlowski J."/>
            <person name="Sierra R."/>
            <person name="Euteneuer U."/>
            <person name="Pillet L."/>
            <person name="Moustafa A."/>
            <person name="Platzer M."/>
            <person name="Groth M."/>
            <person name="Szafranski K."/>
            <person name="Schliwa M."/>
        </authorList>
    </citation>
    <scope>NUCLEOTIDE SEQUENCE [LARGE SCALE GENOMIC DNA]</scope>
</reference>
<feature type="transmembrane region" description="Helical" evidence="1">
    <location>
        <begin position="206"/>
        <end position="227"/>
    </location>
</feature>
<evidence type="ECO:0000256" key="1">
    <source>
        <dbReference type="SAM" id="Phobius"/>
    </source>
</evidence>
<feature type="transmembrane region" description="Helical" evidence="1">
    <location>
        <begin position="327"/>
        <end position="345"/>
    </location>
</feature>
<evidence type="ECO:0000313" key="2">
    <source>
        <dbReference type="EMBL" id="ETO07782.1"/>
    </source>
</evidence>
<comment type="caution">
    <text evidence="2">The sequence shown here is derived from an EMBL/GenBank/DDBJ whole genome shotgun (WGS) entry which is preliminary data.</text>
</comment>
<feature type="transmembrane region" description="Helical" evidence="1">
    <location>
        <begin position="86"/>
        <end position="110"/>
    </location>
</feature>
<keyword evidence="1" id="KW-1133">Transmembrane helix</keyword>
<name>X6M2V1_RETFI</name>
<dbReference type="Pfam" id="PF13593">
    <property type="entry name" value="SBF_like"/>
    <property type="match status" value="3"/>
</dbReference>
<dbReference type="AlphaFoldDB" id="X6M2V1"/>
<feature type="transmembrane region" description="Helical" evidence="1">
    <location>
        <begin position="25"/>
        <end position="44"/>
    </location>
</feature>
<feature type="transmembrane region" description="Helical" evidence="1">
    <location>
        <begin position="301"/>
        <end position="322"/>
    </location>
</feature>
<dbReference type="Proteomes" id="UP000023152">
    <property type="component" value="Unassembled WGS sequence"/>
</dbReference>